<dbReference type="EMBL" id="GL883134">
    <property type="protein sequence ID" value="EGG01908.1"/>
    <property type="molecule type" value="Genomic_DNA"/>
</dbReference>
<evidence type="ECO:0000313" key="2">
    <source>
        <dbReference type="Proteomes" id="UP000001072"/>
    </source>
</evidence>
<protein>
    <submittedName>
        <fullName evidence="1">Uncharacterized protein</fullName>
    </submittedName>
</protein>
<dbReference type="HOGENOM" id="CLU_2085349_0_0_1"/>
<dbReference type="RefSeq" id="XP_007414742.1">
    <property type="nucleotide sequence ID" value="XM_007414680.1"/>
</dbReference>
<name>F4S067_MELLP</name>
<gene>
    <name evidence="1" type="ORF">MELLADRAFT_66680</name>
</gene>
<dbReference type="KEGG" id="mlr:MELLADRAFT_66680"/>
<dbReference type="InParanoid" id="F4S067"/>
<dbReference type="InterPro" id="IPR011989">
    <property type="entry name" value="ARM-like"/>
</dbReference>
<sequence length="117" mass="13225">MWAPLGRDMPINLEQCVKSCRLDPLIYLYFVESKIKFTDRGNEVQRVLLNQEDMAIKIATENCVSASAKIISNPIDGLGDDDSNQMLEVWVLNGLPIEVDIEETKPTYGLLLEQIAR</sequence>
<dbReference type="STRING" id="747676.F4S067"/>
<dbReference type="AlphaFoldDB" id="F4S067"/>
<dbReference type="OrthoDB" id="543373at2759"/>
<accession>F4S067</accession>
<reference evidence="2" key="1">
    <citation type="journal article" date="2011" name="Proc. Natl. Acad. Sci. U.S.A.">
        <title>Obligate biotrophy features unraveled by the genomic analysis of rust fungi.</title>
        <authorList>
            <person name="Duplessis S."/>
            <person name="Cuomo C.A."/>
            <person name="Lin Y.-C."/>
            <person name="Aerts A."/>
            <person name="Tisserant E."/>
            <person name="Veneault-Fourrey C."/>
            <person name="Joly D.L."/>
            <person name="Hacquard S."/>
            <person name="Amselem J."/>
            <person name="Cantarel B.L."/>
            <person name="Chiu R."/>
            <person name="Coutinho P.M."/>
            <person name="Feau N."/>
            <person name="Field M."/>
            <person name="Frey P."/>
            <person name="Gelhaye E."/>
            <person name="Goldberg J."/>
            <person name="Grabherr M.G."/>
            <person name="Kodira C.D."/>
            <person name="Kohler A."/>
            <person name="Kuees U."/>
            <person name="Lindquist E.A."/>
            <person name="Lucas S.M."/>
            <person name="Mago R."/>
            <person name="Mauceli E."/>
            <person name="Morin E."/>
            <person name="Murat C."/>
            <person name="Pangilinan J.L."/>
            <person name="Park R."/>
            <person name="Pearson M."/>
            <person name="Quesneville H."/>
            <person name="Rouhier N."/>
            <person name="Sakthikumar S."/>
            <person name="Salamov A.A."/>
            <person name="Schmutz J."/>
            <person name="Selles B."/>
            <person name="Shapiro H."/>
            <person name="Tanguay P."/>
            <person name="Tuskan G.A."/>
            <person name="Henrissat B."/>
            <person name="Van de Peer Y."/>
            <person name="Rouze P."/>
            <person name="Ellis J.G."/>
            <person name="Dodds P.N."/>
            <person name="Schein J.E."/>
            <person name="Zhong S."/>
            <person name="Hamelin R.C."/>
            <person name="Grigoriev I.V."/>
            <person name="Szabo L.J."/>
            <person name="Martin F."/>
        </authorList>
    </citation>
    <scope>NUCLEOTIDE SEQUENCE [LARGE SCALE GENOMIC DNA]</scope>
    <source>
        <strain evidence="2">98AG31 / pathotype 3-4-7</strain>
    </source>
</reference>
<dbReference type="Proteomes" id="UP000001072">
    <property type="component" value="Unassembled WGS sequence"/>
</dbReference>
<organism evidence="2">
    <name type="scientific">Melampsora larici-populina (strain 98AG31 / pathotype 3-4-7)</name>
    <name type="common">Poplar leaf rust fungus</name>
    <dbReference type="NCBI Taxonomy" id="747676"/>
    <lineage>
        <taxon>Eukaryota</taxon>
        <taxon>Fungi</taxon>
        <taxon>Dikarya</taxon>
        <taxon>Basidiomycota</taxon>
        <taxon>Pucciniomycotina</taxon>
        <taxon>Pucciniomycetes</taxon>
        <taxon>Pucciniales</taxon>
        <taxon>Melampsoraceae</taxon>
        <taxon>Melampsora</taxon>
    </lineage>
</organism>
<evidence type="ECO:0000313" key="1">
    <source>
        <dbReference type="EMBL" id="EGG01908.1"/>
    </source>
</evidence>
<keyword evidence="2" id="KW-1185">Reference proteome</keyword>
<proteinExistence type="predicted"/>
<dbReference type="VEuPathDB" id="FungiDB:MELLADRAFT_66680"/>
<dbReference type="Gene3D" id="1.25.10.10">
    <property type="entry name" value="Leucine-rich Repeat Variant"/>
    <property type="match status" value="1"/>
</dbReference>
<dbReference type="GeneID" id="18930676"/>